<proteinExistence type="predicted"/>
<dbReference type="InterPro" id="IPR011055">
    <property type="entry name" value="Dup_hybrid_motif"/>
</dbReference>
<organism evidence="1 2">
    <name type="scientific">Anaerolinea thermolimosa</name>
    <dbReference type="NCBI Taxonomy" id="229919"/>
    <lineage>
        <taxon>Bacteria</taxon>
        <taxon>Bacillati</taxon>
        <taxon>Chloroflexota</taxon>
        <taxon>Anaerolineae</taxon>
        <taxon>Anaerolineales</taxon>
        <taxon>Anaerolineaceae</taxon>
        <taxon>Anaerolinea</taxon>
    </lineage>
</organism>
<protein>
    <submittedName>
        <fullName evidence="1">Uncharacterized protein</fullName>
    </submittedName>
</protein>
<comment type="caution">
    <text evidence="1">The sequence shown here is derived from an EMBL/GenBank/DDBJ whole genome shotgun (WGS) entry which is preliminary data.</text>
</comment>
<dbReference type="AlphaFoldDB" id="A0A3D1JE30"/>
<evidence type="ECO:0000313" key="1">
    <source>
        <dbReference type="EMBL" id="HCE16841.1"/>
    </source>
</evidence>
<accession>A0A3D1JE30</accession>
<dbReference type="Proteomes" id="UP000264141">
    <property type="component" value="Unassembled WGS sequence"/>
</dbReference>
<dbReference type="STRING" id="229919.GCA_001050195_03172"/>
<gene>
    <name evidence="1" type="ORF">DEQ80_03185</name>
</gene>
<dbReference type="SUPFAM" id="SSF51261">
    <property type="entry name" value="Duplicated hybrid motif"/>
    <property type="match status" value="1"/>
</dbReference>
<dbReference type="CDD" id="cd12797">
    <property type="entry name" value="M23_peptidase"/>
    <property type="match status" value="1"/>
</dbReference>
<dbReference type="EMBL" id="DPBP01000014">
    <property type="protein sequence ID" value="HCE16841.1"/>
    <property type="molecule type" value="Genomic_DNA"/>
</dbReference>
<reference evidence="1 2" key="1">
    <citation type="journal article" date="2018" name="Nat. Biotechnol.">
        <title>A standardized bacterial taxonomy based on genome phylogeny substantially revises the tree of life.</title>
        <authorList>
            <person name="Parks D.H."/>
            <person name="Chuvochina M."/>
            <person name="Waite D.W."/>
            <person name="Rinke C."/>
            <person name="Skarshewski A."/>
            <person name="Chaumeil P.A."/>
            <person name="Hugenholtz P."/>
        </authorList>
    </citation>
    <scope>NUCLEOTIDE SEQUENCE [LARGE SCALE GENOMIC DNA]</scope>
    <source>
        <strain evidence="1">UBA8781</strain>
    </source>
</reference>
<dbReference type="OrthoDB" id="145893at2"/>
<evidence type="ECO:0000313" key="2">
    <source>
        <dbReference type="Proteomes" id="UP000264141"/>
    </source>
</evidence>
<sequence length="431" mass="46102">MLQYLTQPGDTLAALSLRFAVQLPGSSLPAGTSPEALLPAGIPLTLPSPSVETLPALALLPDSEVIYGPPAAAFDLQAFINASGGYLSTFRETIDGEEMSGAQIVRRIALETSINPRLLLAVLEWRSGWVTGSPRNPDPDYPIGFGAPSHRGLYRELALVTRLLTQAYYGWRSGTFSKIEFLDGTTLPPHPALNAGSVAVQNLTARLNSPVDWPTAVYGENGLLAVYDALFGDPWKRAAQYEPLFPPDLSQTQPHWELPFAPGEVWSFTGGPHMAWGIGSPAGALDFAPADEAKGCTPSVRWATAAADGVVVRSERGLLVLDVDGDGYEQTGWSLLYLHLANEGRLSVGTRVKQGEPLGHPSCEGGPATGRHVHIVRKYHGEWIGAGAILPFILSGWLVKAGELPYQGQLLKEGQVIEARPDGSAPARIVR</sequence>
<dbReference type="Gene3D" id="2.70.70.10">
    <property type="entry name" value="Glucose Permease (Domain IIA)"/>
    <property type="match status" value="1"/>
</dbReference>
<name>A0A3D1JE30_9CHLR</name>